<keyword evidence="12" id="KW-0511">Multifunctional enzyme</keyword>
<comment type="pathway">
    <text evidence="2 15">Cofactor biosynthesis; FAD biosynthesis; FAD from FMN: step 1/1.</text>
</comment>
<evidence type="ECO:0000256" key="5">
    <source>
        <dbReference type="ARBA" id="ARBA00022643"/>
    </source>
</evidence>
<dbReference type="STRING" id="1913578.LPB140_01935"/>
<evidence type="ECO:0000256" key="11">
    <source>
        <dbReference type="ARBA" id="ARBA00022840"/>
    </source>
</evidence>
<evidence type="ECO:0000313" key="18">
    <source>
        <dbReference type="Proteomes" id="UP000242561"/>
    </source>
</evidence>
<dbReference type="GO" id="GO:0005524">
    <property type="term" value="F:ATP binding"/>
    <property type="evidence" value="ECO:0007669"/>
    <property type="project" value="UniProtKB-UniRule"/>
</dbReference>
<sequence>MAKFSSHDILAGDNRGAIIAMGNFDGFHLGHQAVAGAAKKWAMEEGRPFYIATFDPHPVRYFMPHAEPFRLTSLNQREKIFSQFGADAMLVFDFNETLANMSAADFVTKLLAEQLGVAGVVTGQDFTFGKGRSGNAQNLSDYGAPVNLRSRALSPITNGDEVISSSRIRAALKNGDIATAQNLLTRPFAIEGEVQHGDKNGRKFGYPTANIDMGSYLRPKFGIYAVRGKLPDGGIFDGVANLGIRPSFTPPKLLLEPYFFDFQGDLYHQMIEVELLHFIREEAKFDDMDALITQMDQDSMVAKNWLVANLPII</sequence>
<dbReference type="InterPro" id="IPR023468">
    <property type="entry name" value="Riboflavin_kinase"/>
</dbReference>
<evidence type="ECO:0000256" key="4">
    <source>
        <dbReference type="ARBA" id="ARBA00022630"/>
    </source>
</evidence>
<dbReference type="NCBIfam" id="NF004162">
    <property type="entry name" value="PRK05627.1-5"/>
    <property type="match status" value="1"/>
</dbReference>
<dbReference type="EC" id="2.7.7.2" evidence="15"/>
<dbReference type="NCBIfam" id="TIGR00083">
    <property type="entry name" value="ribF"/>
    <property type="match status" value="1"/>
</dbReference>
<dbReference type="GO" id="GO:0009231">
    <property type="term" value="P:riboflavin biosynthetic process"/>
    <property type="evidence" value="ECO:0007669"/>
    <property type="project" value="InterPro"/>
</dbReference>
<dbReference type="UniPathway" id="UPA00277">
    <property type="reaction ID" value="UER00407"/>
</dbReference>
<dbReference type="AlphaFoldDB" id="A0A1L3J9K0"/>
<keyword evidence="7 15" id="KW-0548">Nucleotidyltransferase</keyword>
<keyword evidence="11 15" id="KW-0067">ATP-binding</keyword>
<evidence type="ECO:0000256" key="12">
    <source>
        <dbReference type="ARBA" id="ARBA00023268"/>
    </source>
</evidence>
<dbReference type="GO" id="GO:0003919">
    <property type="term" value="F:FMN adenylyltransferase activity"/>
    <property type="evidence" value="ECO:0007669"/>
    <property type="project" value="UniProtKB-UniRule"/>
</dbReference>
<dbReference type="SUPFAM" id="SSF82114">
    <property type="entry name" value="Riboflavin kinase-like"/>
    <property type="match status" value="1"/>
</dbReference>
<comment type="catalytic activity">
    <reaction evidence="13 15">
        <text>riboflavin + ATP = FMN + ADP + H(+)</text>
        <dbReference type="Rhea" id="RHEA:14357"/>
        <dbReference type="ChEBI" id="CHEBI:15378"/>
        <dbReference type="ChEBI" id="CHEBI:30616"/>
        <dbReference type="ChEBI" id="CHEBI:57986"/>
        <dbReference type="ChEBI" id="CHEBI:58210"/>
        <dbReference type="ChEBI" id="CHEBI:456216"/>
        <dbReference type="EC" id="2.7.1.26"/>
    </reaction>
</comment>
<dbReference type="GO" id="GO:0009398">
    <property type="term" value="P:FMN biosynthetic process"/>
    <property type="evidence" value="ECO:0007669"/>
    <property type="project" value="UniProtKB-UniRule"/>
</dbReference>
<keyword evidence="9 15" id="KW-0418">Kinase</keyword>
<keyword evidence="6 15" id="KW-0808">Transferase</keyword>
<dbReference type="SUPFAM" id="SSF52374">
    <property type="entry name" value="Nucleotidylyl transferase"/>
    <property type="match status" value="1"/>
</dbReference>
<comment type="function">
    <text evidence="1">Catalyzes the phosphorylation of riboflavin to FMN followed by the adenylation of FMN to FAD.</text>
</comment>
<evidence type="ECO:0000259" key="16">
    <source>
        <dbReference type="SMART" id="SM00904"/>
    </source>
</evidence>
<organism evidence="17 18">
    <name type="scientific">Sphingorhabdus lutea</name>
    <dbReference type="NCBI Taxonomy" id="1913578"/>
    <lineage>
        <taxon>Bacteria</taxon>
        <taxon>Pseudomonadati</taxon>
        <taxon>Pseudomonadota</taxon>
        <taxon>Alphaproteobacteria</taxon>
        <taxon>Sphingomonadales</taxon>
        <taxon>Sphingomonadaceae</taxon>
        <taxon>Sphingorhabdus</taxon>
    </lineage>
</organism>
<evidence type="ECO:0000256" key="13">
    <source>
        <dbReference type="ARBA" id="ARBA00047880"/>
    </source>
</evidence>
<dbReference type="EC" id="2.7.1.26" evidence="15"/>
<dbReference type="EMBL" id="CP018154">
    <property type="protein sequence ID" value="APG61795.1"/>
    <property type="molecule type" value="Genomic_DNA"/>
</dbReference>
<evidence type="ECO:0000256" key="8">
    <source>
        <dbReference type="ARBA" id="ARBA00022741"/>
    </source>
</evidence>
<accession>A0A1L3J9K0</accession>
<dbReference type="UniPathway" id="UPA00276">
    <property type="reaction ID" value="UER00406"/>
</dbReference>
<dbReference type="CDD" id="cd02064">
    <property type="entry name" value="FAD_synthetase_N"/>
    <property type="match status" value="1"/>
</dbReference>
<evidence type="ECO:0000256" key="7">
    <source>
        <dbReference type="ARBA" id="ARBA00022695"/>
    </source>
</evidence>
<dbReference type="OrthoDB" id="9803667at2"/>
<evidence type="ECO:0000256" key="10">
    <source>
        <dbReference type="ARBA" id="ARBA00022827"/>
    </source>
</evidence>
<comment type="catalytic activity">
    <reaction evidence="14 15">
        <text>FMN + ATP + H(+) = FAD + diphosphate</text>
        <dbReference type="Rhea" id="RHEA:17237"/>
        <dbReference type="ChEBI" id="CHEBI:15378"/>
        <dbReference type="ChEBI" id="CHEBI:30616"/>
        <dbReference type="ChEBI" id="CHEBI:33019"/>
        <dbReference type="ChEBI" id="CHEBI:57692"/>
        <dbReference type="ChEBI" id="CHEBI:58210"/>
        <dbReference type="EC" id="2.7.7.2"/>
    </reaction>
</comment>
<dbReference type="Proteomes" id="UP000242561">
    <property type="component" value="Chromosome"/>
</dbReference>
<proteinExistence type="inferred from homology"/>
<dbReference type="Gene3D" id="2.40.30.30">
    <property type="entry name" value="Riboflavin kinase-like"/>
    <property type="match status" value="1"/>
</dbReference>
<evidence type="ECO:0000256" key="1">
    <source>
        <dbReference type="ARBA" id="ARBA00002121"/>
    </source>
</evidence>
<dbReference type="Gene3D" id="3.40.50.620">
    <property type="entry name" value="HUPs"/>
    <property type="match status" value="1"/>
</dbReference>
<comment type="pathway">
    <text evidence="3 15">Cofactor biosynthesis; FMN biosynthesis; FMN from riboflavin (ATP route): step 1/1.</text>
</comment>
<evidence type="ECO:0000256" key="2">
    <source>
        <dbReference type="ARBA" id="ARBA00004726"/>
    </source>
</evidence>
<evidence type="ECO:0000256" key="14">
    <source>
        <dbReference type="ARBA" id="ARBA00049494"/>
    </source>
</evidence>
<dbReference type="KEGG" id="sphl:LPB140_01935"/>
<keyword evidence="10 15" id="KW-0274">FAD</keyword>
<dbReference type="SMART" id="SM00904">
    <property type="entry name" value="Flavokinase"/>
    <property type="match status" value="1"/>
</dbReference>
<reference evidence="17 18" key="1">
    <citation type="submission" date="2016-11" db="EMBL/GenBank/DDBJ databases">
        <title>Sphingorhabdus sp. LPB0140, isolated from marine environment.</title>
        <authorList>
            <person name="Kim E."/>
            <person name="Yi H."/>
        </authorList>
    </citation>
    <scope>NUCLEOTIDE SEQUENCE [LARGE SCALE GENOMIC DNA]</scope>
    <source>
        <strain evidence="17 18">LPB0140</strain>
    </source>
</reference>
<evidence type="ECO:0000256" key="9">
    <source>
        <dbReference type="ARBA" id="ARBA00022777"/>
    </source>
</evidence>
<dbReference type="InterPro" id="IPR015864">
    <property type="entry name" value="FAD_synthase"/>
</dbReference>
<evidence type="ECO:0000256" key="15">
    <source>
        <dbReference type="PIRNR" id="PIRNR004491"/>
    </source>
</evidence>
<gene>
    <name evidence="17" type="ORF">LPB140_01935</name>
</gene>
<dbReference type="RefSeq" id="WP_072558442.1">
    <property type="nucleotide sequence ID" value="NZ_CP018154.1"/>
</dbReference>
<dbReference type="InterPro" id="IPR015865">
    <property type="entry name" value="Riboflavin_kinase_bac/euk"/>
</dbReference>
<keyword evidence="5 15" id="KW-0288">FMN</keyword>
<dbReference type="PANTHER" id="PTHR22749:SF6">
    <property type="entry name" value="RIBOFLAVIN KINASE"/>
    <property type="match status" value="1"/>
</dbReference>
<dbReference type="GO" id="GO:0008531">
    <property type="term" value="F:riboflavin kinase activity"/>
    <property type="evidence" value="ECO:0007669"/>
    <property type="project" value="UniProtKB-UniRule"/>
</dbReference>
<evidence type="ECO:0000256" key="6">
    <source>
        <dbReference type="ARBA" id="ARBA00022679"/>
    </source>
</evidence>
<dbReference type="NCBIfam" id="NF004160">
    <property type="entry name" value="PRK05627.1-3"/>
    <property type="match status" value="1"/>
</dbReference>
<comment type="similarity">
    <text evidence="15">Belongs to the ribF family.</text>
</comment>
<keyword evidence="18" id="KW-1185">Reference proteome</keyword>
<dbReference type="FunFam" id="3.40.50.620:FF:000021">
    <property type="entry name" value="Riboflavin biosynthesis protein"/>
    <property type="match status" value="1"/>
</dbReference>
<dbReference type="InterPro" id="IPR023465">
    <property type="entry name" value="Riboflavin_kinase_dom_sf"/>
</dbReference>
<evidence type="ECO:0000313" key="17">
    <source>
        <dbReference type="EMBL" id="APG61795.1"/>
    </source>
</evidence>
<name>A0A1L3J9K0_9SPHN</name>
<dbReference type="InterPro" id="IPR002606">
    <property type="entry name" value="Riboflavin_kinase_bac"/>
</dbReference>
<keyword evidence="4 15" id="KW-0285">Flavoprotein</keyword>
<dbReference type="PIRSF" id="PIRSF004491">
    <property type="entry name" value="FAD_Synth"/>
    <property type="match status" value="1"/>
</dbReference>
<dbReference type="PANTHER" id="PTHR22749">
    <property type="entry name" value="RIBOFLAVIN KINASE/FMN ADENYLYLTRANSFERASE"/>
    <property type="match status" value="1"/>
</dbReference>
<dbReference type="Pfam" id="PF01687">
    <property type="entry name" value="Flavokinase"/>
    <property type="match status" value="1"/>
</dbReference>
<dbReference type="GO" id="GO:0006747">
    <property type="term" value="P:FAD biosynthetic process"/>
    <property type="evidence" value="ECO:0007669"/>
    <property type="project" value="UniProtKB-UniRule"/>
</dbReference>
<dbReference type="Pfam" id="PF06574">
    <property type="entry name" value="FAD_syn"/>
    <property type="match status" value="1"/>
</dbReference>
<protein>
    <recommendedName>
        <fullName evidence="15">Riboflavin biosynthesis protein</fullName>
    </recommendedName>
    <domain>
        <recommendedName>
            <fullName evidence="15">Riboflavin kinase</fullName>
            <ecNumber evidence="15">2.7.1.26</ecNumber>
        </recommendedName>
        <alternativeName>
            <fullName evidence="15">Flavokinase</fullName>
        </alternativeName>
    </domain>
    <domain>
        <recommendedName>
            <fullName evidence="15">FMN adenylyltransferase</fullName>
            <ecNumber evidence="15">2.7.7.2</ecNumber>
        </recommendedName>
        <alternativeName>
            <fullName evidence="15">FAD pyrophosphorylase</fullName>
        </alternativeName>
        <alternativeName>
            <fullName evidence="15">FAD synthase</fullName>
        </alternativeName>
    </domain>
</protein>
<feature type="domain" description="Riboflavin kinase" evidence="16">
    <location>
        <begin position="183"/>
        <end position="307"/>
    </location>
</feature>
<dbReference type="InterPro" id="IPR014729">
    <property type="entry name" value="Rossmann-like_a/b/a_fold"/>
</dbReference>
<keyword evidence="8 15" id="KW-0547">Nucleotide-binding</keyword>
<evidence type="ECO:0000256" key="3">
    <source>
        <dbReference type="ARBA" id="ARBA00005201"/>
    </source>
</evidence>